<feature type="compositionally biased region" description="Basic and acidic residues" evidence="5">
    <location>
        <begin position="242"/>
        <end position="251"/>
    </location>
</feature>
<dbReference type="PROSITE" id="PS51935">
    <property type="entry name" value="NLPC_P60"/>
    <property type="match status" value="1"/>
</dbReference>
<sequence length="402" mass="40141">MRAPRWAVVSVGGAGAGPVGVWTRWMPPPGHGPAETSADDGCPQAVEGLPPSLQPPPEDEGPFLPAPPEDAPPWPLPGRDLVSPPPHVPVVPAPRAVAGIPLPHMPAPGAAPDAPPGGVTGGDDVEGAGGAHGDSDGGMPGGLGGIVSAGPGEAPAGGPGEGLAGGREAGAYGGLEEDSSGGQGAFGGMGGGVSSGAGEARGGRSGVSRPGSVSASGGSGGAGPRGRPAERAGAGRRGAAARGEKAGGDARKAKRPQRRQMRRVSPGEVAARAALRWLGTPYTWGGGGTAGPTRGVAHGARRVGFDCSGLTLHAWSKAGVRLGHYTGAQFRHGRRVRFSDLRRGDLVFFGGGSRGAPTHVGLYLGRGVMIHAPRTGDVVRRTRFTHSRHYASIYRGAVRPRP</sequence>
<protein>
    <submittedName>
        <fullName evidence="7">Peptidoglycan endopeptidase</fullName>
    </submittedName>
</protein>
<feature type="compositionally biased region" description="Basic residues" evidence="5">
    <location>
        <begin position="252"/>
        <end position="262"/>
    </location>
</feature>
<evidence type="ECO:0000256" key="2">
    <source>
        <dbReference type="ARBA" id="ARBA00022670"/>
    </source>
</evidence>
<dbReference type="PANTHER" id="PTHR47359">
    <property type="entry name" value="PEPTIDOGLYCAN DL-ENDOPEPTIDASE CWLO"/>
    <property type="match status" value="1"/>
</dbReference>
<dbReference type="GO" id="GO:0006508">
    <property type="term" value="P:proteolysis"/>
    <property type="evidence" value="ECO:0007669"/>
    <property type="project" value="UniProtKB-KW"/>
</dbReference>
<feature type="compositionally biased region" description="Gly residues" evidence="5">
    <location>
        <begin position="127"/>
        <end position="147"/>
    </location>
</feature>
<comment type="caution">
    <text evidence="7">The sequence shown here is derived from an EMBL/GenBank/DDBJ whole genome shotgun (WGS) entry which is preliminary data.</text>
</comment>
<name>A0A3A4B889_9ACTN</name>
<feature type="compositionally biased region" description="Gly residues" evidence="5">
    <location>
        <begin position="155"/>
        <end position="173"/>
    </location>
</feature>
<dbReference type="EMBL" id="QZEY01000009">
    <property type="protein sequence ID" value="RJL30338.1"/>
    <property type="molecule type" value="Genomic_DNA"/>
</dbReference>
<keyword evidence="4" id="KW-0788">Thiol protease</keyword>
<organism evidence="7 8">
    <name type="scientific">Bailinhaonella thermotolerans</name>
    <dbReference type="NCBI Taxonomy" id="1070861"/>
    <lineage>
        <taxon>Bacteria</taxon>
        <taxon>Bacillati</taxon>
        <taxon>Actinomycetota</taxon>
        <taxon>Actinomycetes</taxon>
        <taxon>Streptosporangiales</taxon>
        <taxon>Streptosporangiaceae</taxon>
        <taxon>Bailinhaonella</taxon>
    </lineage>
</organism>
<feature type="domain" description="NlpC/P60" evidence="6">
    <location>
        <begin position="264"/>
        <end position="401"/>
    </location>
</feature>
<dbReference type="InterPro" id="IPR038765">
    <property type="entry name" value="Papain-like_cys_pep_sf"/>
</dbReference>
<evidence type="ECO:0000313" key="8">
    <source>
        <dbReference type="Proteomes" id="UP000265768"/>
    </source>
</evidence>
<feature type="region of interest" description="Disordered" evidence="5">
    <location>
        <begin position="102"/>
        <end position="268"/>
    </location>
</feature>
<keyword evidence="3" id="KW-0378">Hydrolase</keyword>
<dbReference type="AlphaFoldDB" id="A0A3A4B889"/>
<keyword evidence="8" id="KW-1185">Reference proteome</keyword>
<feature type="region of interest" description="Disordered" evidence="5">
    <location>
        <begin position="26"/>
        <end position="80"/>
    </location>
</feature>
<dbReference type="Pfam" id="PF00877">
    <property type="entry name" value="NLPC_P60"/>
    <property type="match status" value="1"/>
</dbReference>
<evidence type="ECO:0000256" key="5">
    <source>
        <dbReference type="SAM" id="MobiDB-lite"/>
    </source>
</evidence>
<evidence type="ECO:0000256" key="4">
    <source>
        <dbReference type="ARBA" id="ARBA00022807"/>
    </source>
</evidence>
<reference evidence="7 8" key="1">
    <citation type="submission" date="2018-09" db="EMBL/GenBank/DDBJ databases">
        <title>YIM 75507 draft genome.</title>
        <authorList>
            <person name="Tang S."/>
            <person name="Feng Y."/>
        </authorList>
    </citation>
    <scope>NUCLEOTIDE SEQUENCE [LARGE SCALE GENOMIC DNA]</scope>
    <source>
        <strain evidence="7 8">YIM 75507</strain>
    </source>
</reference>
<comment type="similarity">
    <text evidence="1">Belongs to the peptidase C40 family.</text>
</comment>
<keyword evidence="2" id="KW-0645">Protease</keyword>
<evidence type="ECO:0000256" key="3">
    <source>
        <dbReference type="ARBA" id="ARBA00022801"/>
    </source>
</evidence>
<gene>
    <name evidence="7" type="ORF">D5H75_22405</name>
</gene>
<dbReference type="PANTHER" id="PTHR47359:SF3">
    <property type="entry name" value="NLP_P60 DOMAIN-CONTAINING PROTEIN-RELATED"/>
    <property type="match status" value="1"/>
</dbReference>
<dbReference type="GO" id="GO:0008234">
    <property type="term" value="F:cysteine-type peptidase activity"/>
    <property type="evidence" value="ECO:0007669"/>
    <property type="project" value="UniProtKB-KW"/>
</dbReference>
<evidence type="ECO:0000259" key="6">
    <source>
        <dbReference type="PROSITE" id="PS51935"/>
    </source>
</evidence>
<proteinExistence type="inferred from homology"/>
<feature type="compositionally biased region" description="Gly residues" evidence="5">
    <location>
        <begin position="181"/>
        <end position="205"/>
    </location>
</feature>
<evidence type="ECO:0000256" key="1">
    <source>
        <dbReference type="ARBA" id="ARBA00007074"/>
    </source>
</evidence>
<dbReference type="InterPro" id="IPR051794">
    <property type="entry name" value="PG_Endopeptidase_C40"/>
</dbReference>
<accession>A0A3A4B889</accession>
<evidence type="ECO:0000313" key="7">
    <source>
        <dbReference type="EMBL" id="RJL30338.1"/>
    </source>
</evidence>
<feature type="compositionally biased region" description="Pro residues" evidence="5">
    <location>
        <begin position="64"/>
        <end position="76"/>
    </location>
</feature>
<dbReference type="SUPFAM" id="SSF54001">
    <property type="entry name" value="Cysteine proteinases"/>
    <property type="match status" value="1"/>
</dbReference>
<dbReference type="Proteomes" id="UP000265768">
    <property type="component" value="Unassembled WGS sequence"/>
</dbReference>
<dbReference type="InterPro" id="IPR000064">
    <property type="entry name" value="NLP_P60_dom"/>
</dbReference>
<dbReference type="Gene3D" id="3.90.1720.10">
    <property type="entry name" value="endopeptidase domain like (from Nostoc punctiforme)"/>
    <property type="match status" value="1"/>
</dbReference>
<feature type="compositionally biased region" description="Low complexity" evidence="5">
    <location>
        <begin position="206"/>
        <end position="216"/>
    </location>
</feature>